<dbReference type="Pfam" id="PF02210">
    <property type="entry name" value="Laminin_G_2"/>
    <property type="match status" value="1"/>
</dbReference>
<feature type="domain" description="Cadherin" evidence="18">
    <location>
        <begin position="3701"/>
        <end position="3792"/>
    </location>
</feature>
<feature type="domain" description="Cadherin" evidence="18">
    <location>
        <begin position="2611"/>
        <end position="2713"/>
    </location>
</feature>
<dbReference type="PANTHER" id="PTHR24026:SF125">
    <property type="entry name" value="FAT-LIKE CADHERIN-RELATED TUMOR SUPPRESSOR HOMOLOG"/>
    <property type="match status" value="1"/>
</dbReference>
<feature type="domain" description="Cadherin" evidence="18">
    <location>
        <begin position="411"/>
        <end position="517"/>
    </location>
</feature>
<dbReference type="GO" id="GO:0005509">
    <property type="term" value="F:calcium ion binding"/>
    <property type="evidence" value="ECO:0007669"/>
    <property type="project" value="UniProtKB-UniRule"/>
</dbReference>
<feature type="region of interest" description="Disordered" evidence="14">
    <location>
        <begin position="4884"/>
        <end position="4971"/>
    </location>
</feature>
<feature type="compositionally biased region" description="Polar residues" evidence="14">
    <location>
        <begin position="4929"/>
        <end position="4940"/>
    </location>
</feature>
<feature type="disulfide bond" evidence="13">
    <location>
        <begin position="4309"/>
        <end position="4318"/>
    </location>
</feature>
<feature type="disulfide bond" evidence="13">
    <location>
        <begin position="3995"/>
        <end position="4012"/>
    </location>
</feature>
<protein>
    <recommendedName>
        <fullName evidence="21">Protocadherin Fat</fullName>
    </recommendedName>
</protein>
<dbReference type="FunFam" id="2.60.40.60:FF:000064">
    <property type="entry name" value="FAT atypical cadherin 1"/>
    <property type="match status" value="1"/>
</dbReference>
<dbReference type="Pfam" id="PF00008">
    <property type="entry name" value="EGF"/>
    <property type="match status" value="2"/>
</dbReference>
<dbReference type="PROSITE" id="PS50026">
    <property type="entry name" value="EGF_3"/>
    <property type="match status" value="5"/>
</dbReference>
<feature type="domain" description="Cadherin" evidence="18">
    <location>
        <begin position="991"/>
        <end position="1100"/>
    </location>
</feature>
<feature type="domain" description="Cadherin" evidence="18">
    <location>
        <begin position="1206"/>
        <end position="1309"/>
    </location>
</feature>
<feature type="domain" description="Cadherin" evidence="18">
    <location>
        <begin position="1452"/>
        <end position="1551"/>
    </location>
</feature>
<dbReference type="InterPro" id="IPR000152">
    <property type="entry name" value="EGF-type_Asp/Asn_hydroxyl_site"/>
</dbReference>
<dbReference type="SMART" id="SM00112">
    <property type="entry name" value="CA"/>
    <property type="match status" value="34"/>
</dbReference>
<dbReference type="FunFam" id="2.60.40.60:FF:000033">
    <property type="entry name" value="FAT atypical cadherin 1"/>
    <property type="match status" value="1"/>
</dbReference>
<feature type="compositionally biased region" description="Acidic residues" evidence="14">
    <location>
        <begin position="2865"/>
        <end position="2875"/>
    </location>
</feature>
<feature type="region of interest" description="Disordered" evidence="14">
    <location>
        <begin position="4826"/>
        <end position="4859"/>
    </location>
</feature>
<sequence length="5044" mass="550620">MTMDEMKDLEEPKRRRRRRRPLIRRRLGSWTALPSWMQIFIVLCAAVSLADCRKLAFTRQRYNATIYENNIGKSYATPETERMGIQLAEASTATDIRYRIISGDKNKLFKAESRQVGDFSFLLLRTRTGQVDVLNRERTELHKLRVRAMLRSAVDGSDSDLPDAEADVWVYVLDTNDLSPLFYPSEYEINVPEDSPLHVSLVQVKADDADVGVNGEIYYSLAEASETFAVHPLTGVISLTRPLVFADQPFHELTVLANDRGPKLGTAVVGAASRARVRVHVMRVNQHEPRIHVRHLPEVVEQSQVDVYAVVRVEDADQGPSGHIRSLGIIGGDPDGYFRVQRVGNVGQPADNNNNGAEFNIAVLKLLDRERAPMGYNLTLRAVDGGTPARNSTATLHVTVSDWNDHAPVFDRQHYDVRIVETAPVGTPLIRLRVSDEDQGRNAQVQLSIVGGNQGGHFRINPTSGVLYTALPLDAEMRAEHVLTVSAIDQGTAGTRQQSSAKITVQVLDANDNDPIFYQQPAGVLEIQVDENEQAGAEVARATARDADAGENAYISYSLANLAPVPFEVDPFTGAIRTTETLDYETGRRRYLLKIRASDWGTPYRRQSELLVTVLVRDVNDNRPQFQRVGCVGRVPRTTPIGSELLTLSAVDFDQGNTVVYRIVSGNEDGCFSLDASSGAVGVACDLSDLGISERYVNVTATDGQHFADIMTIRIHLTAGVRGEEEPRFECRETGLGKKVSEMMNAAAKRQTGADDSDPVTELPPLPSRYGQNVHTPEFYDFPVQVRVNESVSSGTALIRLRARDRDHGYNGLLVYVISGGDDDSAFQIETETGLLRVAGQLDREKRAGYSLNVTVFDLGQPQKSAWRILPVIVTDVNDNPPRFDRPVISVSIAETAQVGTSVAQLSASDADEGDNAKITFTLAAGASPDMKLDPNTGLLTVAGQLDRERQDFYEIAVIARDGSPNGPGLTAKALVRVRILDVNDVAPRFARPWQVVKIREDMPVGAVVALVEANDPDLGLGGSVRYSLASSYASETVERFAIDRVTGTVRLSRRLDFEERSVYNLTVRAKDRGSPSLSSEAYLAIEVVDVNENLYAPRFEDFVTEASVRENAPPGTLVAKVTATDADPSGDDSRLSYAIRGGTGLGLFSIDNEGTIRTRAVLDRETTPHYWLTVVAQDHGIVSLSASIEVFVEVLDENDHIPLTTEPVYWVHVAENSPPRTPVARITAIDGDRNSKLTYQLKAGNPQSLFDIDPNTGNITTTGRRLDRENLTEHILEVLVIDNGNPTLSSSTRVVVTVDDVNDNAPEFLERFYKIQIPASVISHPESVVLQNETEEWLDPESNSTTLWITSQLDNLMGSPVFRVEAFDRDTGENGRVEYSLMETASTKGRFRIHPHSGIIYAQKSLTAGQEFSFSVRASDRGRPSRNATTRVSVAVIGVPPQSANPPELSTDNSRRADVMESDPVGHAVAFITANDPDGDMLWYKIEDGNIGDKFAMQTTGNGKVYVAQPLDWEQQSSYLLNISITDGHNTIYTQLDITVLDVNDHPPVFSEQHYRAEVSENAEVGAEIITLNATDADQDKRVFYALHAASSASSLRKFKVDSIRGVVTLAEKLDRETMAQHVLTVSVKDQGTPSKRNFARLLIDVSDHNDHTPEFMSDLVQVRIFETAAVGSVVTVMLAIDKDRGANSKVTYSIRSGNAGGAFVIEPDSGLIRVNQPLDVGTTHEYMLVVKASDGGSPSLSTSCRVHILVTMAENDPPKFLQSEYTADVFEDATGGTFVIQVEGRSISSLLFEITDGNSDGSFTINPSTGIIVVSPRGALDYETTKHYNLSISAMNMAGSSARCLVHVHVSDVNDNSPTFSQELYEGTIAESALAGSLVFQRLSSAPLVVSAKDGDSGVNALLSYDIVEPRAAQLFAIDSNTGAVRTLAPLDREQLARVEFTVQVSDHGRPRRSSDQVARVSIVITDVNDSPPKFVGQLPYSASLLLPTFPGVAVVRVRAEDPDVDVNSTLTYQIKGGNGAGKFAIDRRTGWISVADTDGLAGNNFYTLEVSVSDGKFSTATKVDIQLEKMMASGLAFAQDKYTGYVTENSTRGATTIVALNVLGTHLNEHVTFSILNPQGLFQVGSTSGVVQAIGQVPFDREVQPRYVIVVEARSERGDGEKPRIAHTRVEIEVTDINDNRPAFFNLPYYAVVSAEAPKGSVVTKVQAMDKDVGENGDIRYELLRGSGELFRVDRRTGEILLRHVLEGQQGHSDYELVVAAYDGGTPPLSSEALVRVKVVTKSQPVFGQQYYSASVLESADPLSPVLSVQASSPSGRQLIYSIVSGNEGEEFAVDFNTGLIYIVNRLDYEARSKYELLVRATDSVSGSHSEVPVSVSVDDANDSPPEFSNNEYNVTLSEATPSGTVVLAVSAHDLDSGINAEVVYRLLPDTNGGQDAISVAAASAEFFHINPEDGTLILARSLDRETQSLHHLLVMASDQGNPSLSSTAHIWIRVEDVNDNPPQFEQRSYRCVLSEDGKRGQFVTMVTATDPDVSDQTRLIYSLTGGNDQQMFNIDSKRGTVTLGNLHRFGEQPNYLLNISVSDGVFTSFAALQVDLLSTNRHSPSFSRLLYEVEVLENLPAGTLVIQLNATDLDRDDFGRITYAILSNVASEMFRIDEETGDVFTRRPLDREVRKVHEFQVVAFDAGGRSGHASLRVKVGDVNDNRPRFLLAEYRANIHANYSVGQPFLKVQAMDLDVDNNAKLSYSIYESNGTKASDTFDINSSTGELFLKQNALALANEVFQFFVRAEDHGSPVLGTEAPVDVLILDPQERAPTFERTSSKYFISESAPVGTTIARVKAVSGGEQLHYTIVPAPRNPDLDDGSTDEDVEPSPFFSVDDQGQIYLSLPLDRETCDIHIITVVASTDTSPPIIAFTEVIIQVLDTNEHPPEFESNPYQIVVAENAEKGTSVIRVSALDGDRVTGTYGDLRYSFGHSMAPELANIFRLDAVTGWITTLGLLDREERDRYILPIIASDNGTPAKLTSTTAVVIEVRDYNDNPPQFAESHYVAAVNEEALPGTVVVRLTTTDRDASRSDATSSMPQQPQLQYYIVSGDPRSQFGIRQGEVYVERALDREEIGSYSLQVLATDGFFTATTHVTVDILDDNDHAPVCTQHRYHELVSEATSPGTFIVRVRATDADEGPNAKMKFYLTGEAADFFFLDPSSGQLKTLKPLDRETRPTYTLTAHVQDRERPQWECTSEVVIVLMDVNDNAPSFNQDWYTFNVPEDAELRTIVGKIHATDSDLGLNRKIRYSMVTSTTSLAGQNSFAIDAESGIVTVAKGLDRETVSSYNLTVSAIDLGTPALVSTVVVTVVVTDVNDNPPQFSRKLYAASVAESSSIGTEILNVFATSLDIGVNAEIKYSIVGGNEHRHFAMDPISGVISLAEPLDYERAREFYLTIQALDGGVPPLSNHAAVNITVLDSNDNPPIFTQSSYSAAIREDAIIGETILRLNAVDLDSGDNGRITYTLLNGDRHSQFRIDGSTGLLTVAGQLDRELITSYMLEIEARDNGSPSSLAGNVLVSVEITDANDNPPAFSQVNYTAIAQEDKPLGFVILKLQVTDADGPTNAGPFTFEIRSGNVDNAFRIDGNGSLRTARRFNHKVRDHYVLQIVVFDNGSPPLYSDTWVLVKVIEESKYPPIITPLEININSFLDEYAGGVIGRVHVNDQDPYDTLVYSLVEEKGYHQYSSVALFELDSEDGTLIAKPGLDVGAYTVNVSVTDGKFVTYSSVKVNVVFISDEALQNAIILTVRDITADDFVTSYRKNFLKAVRNIMNVRTKDVFIISIQPQVTTNTQTSSKSNRTRRGDDTSPLRKSAAVTRLEPMWRIRDPARQSRPNVDILFSVQKPAGGFYPPSIVRKQLLDNVAELEATIDHHRISGTIQGFCTANLCGTNGKCYDRVVLDDTMTVAITSDISSFVAPRHKYKPTCMCKDGYGGEKCDVVANECARNPCPDSRVCRPEPGQPGYSCRCPENHPGCVNELTQMTPCKDSTSGCYQPSHPIFFSGKSYAQYSLGSSIERRLLLTLRFRTVHQTGSIMFASGRIDYSILEIVNGEVQYRFDCGSGEGLVRVTGLNVNDGAWHDIRVERHGSVAEVTVDGTYRSQGAAPGVNDVLNLEPISDHVFFGAEVRTMDDVRMGFVGCLDEIRLNDNLLPQHIPISSPASSLNSLGSSHSPSSSPSITLKRFTNVEFVCRVPLERPGICGSQPCLNGGTCTEMAGILPGYQCACRPRFIGARCEIDSDPCASSPCLFNGRCYNLNNDFRCECPARLSGKRCEYGRYCNPNPCKNGGICEEGSTGPICKCRGFTGDTCSVDVNECEPSPCQNGGTCVNIVGSFQCLCPLNATGHYCTELAFKNDSITSDSFFNNFPLLWIIVVAVGLTVIILLIILIVSCLWKRNKRSRSGSHRSHSMNDPNVKEMVPLNSTRPMDLSEFKRGSKMSNLEATNQVPPMLPPRPASYTPSIGEPTYLPLNNLDTIRSYGSAADELETYPMLGMPPYNGNGMGSIGGHNNPDYHPNLNRPTGANGGTVLASPPLLLSAHDALSDSDSVHKPRWSDLESNLKGSYYEAAKIHNDLKGKCSETGSTANRLHHHHLNGNHYGHTGGLMLSNVKSTNKDTTAMSSSVSPSVSANVDDCARGQRGGLALGTSSPVTLSPPTATGVSYNSSISPLPTPPPSPPVIPPLPRDYAEFELSLQTLMRQTALLNRPSPSYHWDCSDWANQSQNPLPNITEVPGSEIPDSSSFHSNESNESNGNNHQLDTLHNGMMMTISPERDLDTLVEDPKPVATSNGFRSLDSDCGTDVEMGSNSTNPFRSCQPPSFEEILANSGLRLSDLAVVSLPNSDGGCSDSEAPSESLPPPGNYSRHPNHYLPPYSIASETEAEDSSPVRSNGRQQLNGRNGYGNRGVTNNDHDDDDDSSPSSSSSFASQIHRPLTNLRAVGNGTSAASSAHDRVSSLMGSCSDVSNLCDIEDSEFEVDDVRPRMPAPMTTIHKPGQPIQTDV</sequence>
<feature type="domain" description="Cadherin" evidence="18">
    <location>
        <begin position="3048"/>
        <end position="3156"/>
    </location>
</feature>
<feature type="transmembrane region" description="Helical" evidence="15">
    <location>
        <begin position="4413"/>
        <end position="4438"/>
    </location>
</feature>
<evidence type="ECO:0000256" key="2">
    <source>
        <dbReference type="ARBA" id="ARBA00022536"/>
    </source>
</evidence>
<dbReference type="GO" id="GO:0007424">
    <property type="term" value="P:open tracheal system development"/>
    <property type="evidence" value="ECO:0007669"/>
    <property type="project" value="UniProtKB-ARBA"/>
</dbReference>
<feature type="domain" description="Cadherin" evidence="18">
    <location>
        <begin position="183"/>
        <end position="291"/>
    </location>
</feature>
<evidence type="ECO:0000256" key="6">
    <source>
        <dbReference type="ARBA" id="ARBA00022837"/>
    </source>
</evidence>
<dbReference type="CDD" id="cd00054">
    <property type="entry name" value="EGF_CA"/>
    <property type="match status" value="5"/>
</dbReference>
<dbReference type="GO" id="GO:0007163">
    <property type="term" value="P:establishment or maintenance of cell polarity"/>
    <property type="evidence" value="ECO:0007669"/>
    <property type="project" value="UniProtKB-ARBA"/>
</dbReference>
<feature type="domain" description="Cadherin" evidence="18">
    <location>
        <begin position="3475"/>
        <end position="3580"/>
    </location>
</feature>
<comment type="caution">
    <text evidence="19">The sequence shown here is derived from an EMBL/GenBank/DDBJ whole genome shotgun (WGS) entry which is preliminary data.</text>
</comment>
<dbReference type="Gene3D" id="2.60.120.200">
    <property type="match status" value="1"/>
</dbReference>
<dbReference type="FunFam" id="2.60.40.60:FF:000037">
    <property type="entry name" value="FAT atypical cadherin 1"/>
    <property type="match status" value="1"/>
</dbReference>
<feature type="compositionally biased region" description="Polar residues" evidence="14">
    <location>
        <begin position="4848"/>
        <end position="4859"/>
    </location>
</feature>
<feature type="domain" description="Cadherin" evidence="18">
    <location>
        <begin position="2714"/>
        <end position="2821"/>
    </location>
</feature>
<keyword evidence="9 15" id="KW-0472">Membrane</keyword>
<dbReference type="PROSITE" id="PS01187">
    <property type="entry name" value="EGF_CA"/>
    <property type="match status" value="1"/>
</dbReference>
<keyword evidence="2 13" id="KW-0245">EGF-like domain</keyword>
<evidence type="ECO:0000259" key="16">
    <source>
        <dbReference type="PROSITE" id="PS50025"/>
    </source>
</evidence>
<dbReference type="FunFam" id="2.60.40.60:FF:000015">
    <property type="entry name" value="FAT atypical cadherin 1"/>
    <property type="match status" value="2"/>
</dbReference>
<dbReference type="FunFam" id="2.10.25.10:FF:000472">
    <property type="entry name" value="Uncharacterized protein, isoform A"/>
    <property type="match status" value="1"/>
</dbReference>
<keyword evidence="4" id="KW-0732">Signal</keyword>
<evidence type="ECO:0000256" key="13">
    <source>
        <dbReference type="PROSITE-ProRule" id="PRU00076"/>
    </source>
</evidence>
<gene>
    <name evidence="19" type="ORF">GHT06_017229</name>
</gene>
<feature type="domain" description="Cadherin" evidence="18">
    <location>
        <begin position="1101"/>
        <end position="1210"/>
    </location>
</feature>
<feature type="compositionally biased region" description="Low complexity" evidence="14">
    <location>
        <begin position="4783"/>
        <end position="4799"/>
    </location>
</feature>
<keyword evidence="10 13" id="KW-1015">Disulfide bond</keyword>
<feature type="disulfide bond" evidence="13">
    <location>
        <begin position="4383"/>
        <end position="4392"/>
    </location>
</feature>
<evidence type="ECO:0000256" key="9">
    <source>
        <dbReference type="ARBA" id="ARBA00023136"/>
    </source>
</evidence>
<evidence type="ECO:0000256" key="4">
    <source>
        <dbReference type="ARBA" id="ARBA00022729"/>
    </source>
</evidence>
<feature type="domain" description="Cadherin" evidence="18">
    <location>
        <begin position="2822"/>
        <end position="2936"/>
    </location>
</feature>
<keyword evidence="6 12" id="KW-0106">Calcium</keyword>
<feature type="domain" description="Cadherin" evidence="18">
    <location>
        <begin position="1658"/>
        <end position="1762"/>
    </location>
</feature>
<dbReference type="GO" id="GO:0008104">
    <property type="term" value="P:intracellular protein localization"/>
    <property type="evidence" value="ECO:0007669"/>
    <property type="project" value="UniProtKB-ARBA"/>
</dbReference>
<feature type="domain" description="Cadherin" evidence="18">
    <location>
        <begin position="3370"/>
        <end position="3474"/>
    </location>
</feature>
<keyword evidence="3 15" id="KW-0812">Transmembrane</keyword>
<dbReference type="PANTHER" id="PTHR24026">
    <property type="entry name" value="FAT ATYPICAL CADHERIN-RELATED"/>
    <property type="match status" value="1"/>
</dbReference>
<feature type="region of interest" description="Disordered" evidence="14">
    <location>
        <begin position="3837"/>
        <end position="3857"/>
    </location>
</feature>
<dbReference type="FunFam" id="2.60.40.60:FF:000032">
    <property type="entry name" value="FAT atypical cadherin 1"/>
    <property type="match status" value="1"/>
</dbReference>
<evidence type="ECO:0000256" key="5">
    <source>
        <dbReference type="ARBA" id="ARBA00022737"/>
    </source>
</evidence>
<dbReference type="GO" id="GO:0030855">
    <property type="term" value="P:epithelial cell differentiation"/>
    <property type="evidence" value="ECO:0007669"/>
    <property type="project" value="UniProtKB-ARBA"/>
</dbReference>
<keyword evidence="11" id="KW-0325">Glycoprotein</keyword>
<comment type="caution">
    <text evidence="13">Lacks conserved residue(s) required for the propagation of feature annotation.</text>
</comment>
<dbReference type="InterPro" id="IPR015919">
    <property type="entry name" value="Cadherin-like_sf"/>
</dbReference>
<keyword evidence="7" id="KW-0130">Cell adhesion</keyword>
<dbReference type="FunFam" id="2.60.40.60:FF:000803">
    <property type="entry name" value="Uncharacterized protein"/>
    <property type="match status" value="1"/>
</dbReference>
<dbReference type="PROSITE" id="PS50268">
    <property type="entry name" value="CADHERIN_2"/>
    <property type="match status" value="34"/>
</dbReference>
<keyword evidence="5" id="KW-0677">Repeat</keyword>
<feature type="domain" description="Cadherin" evidence="18">
    <location>
        <begin position="1359"/>
        <end position="1450"/>
    </location>
</feature>
<feature type="domain" description="Laminin G" evidence="16">
    <location>
        <begin position="4042"/>
        <end position="4236"/>
    </location>
</feature>
<dbReference type="GO" id="GO:0048513">
    <property type="term" value="P:animal organ development"/>
    <property type="evidence" value="ECO:0007669"/>
    <property type="project" value="UniProtKB-ARBA"/>
</dbReference>
<dbReference type="FunFam" id="2.60.40.60:FF:000059">
    <property type="entry name" value="FAT atypical cadherin 3"/>
    <property type="match status" value="1"/>
</dbReference>
<dbReference type="SMART" id="SM00179">
    <property type="entry name" value="EGF_CA"/>
    <property type="match status" value="3"/>
</dbReference>
<dbReference type="EMBL" id="WJBH02000006">
    <property type="protein sequence ID" value="KAI9557401.1"/>
    <property type="molecule type" value="Genomic_DNA"/>
</dbReference>
<dbReference type="Proteomes" id="UP000820818">
    <property type="component" value="Linkage Group LG6"/>
</dbReference>
<dbReference type="FunFam" id="2.60.40.60:FF:000066">
    <property type="entry name" value="FAT atypical cadherin 1"/>
    <property type="match status" value="1"/>
</dbReference>
<dbReference type="PROSITE" id="PS50025">
    <property type="entry name" value="LAM_G_DOMAIN"/>
    <property type="match status" value="1"/>
</dbReference>
<dbReference type="FunFam" id="2.60.40.60:FF:000084">
    <property type="entry name" value="FAT atypical cadherin 3"/>
    <property type="match status" value="2"/>
</dbReference>
<dbReference type="GO" id="GO:0048589">
    <property type="term" value="P:developmental growth"/>
    <property type="evidence" value="ECO:0007669"/>
    <property type="project" value="UniProtKB-ARBA"/>
</dbReference>
<evidence type="ECO:0000313" key="20">
    <source>
        <dbReference type="Proteomes" id="UP000820818"/>
    </source>
</evidence>
<feature type="domain" description="Cadherin" evidence="18">
    <location>
        <begin position="2937"/>
        <end position="3047"/>
    </location>
</feature>
<feature type="domain" description="Cadherin" evidence="18">
    <location>
        <begin position="1863"/>
        <end position="1977"/>
    </location>
</feature>
<feature type="domain" description="EGF-like" evidence="17">
    <location>
        <begin position="4320"/>
        <end position="4355"/>
    </location>
</feature>
<dbReference type="PROSITE" id="PS00010">
    <property type="entry name" value="ASX_HYDROXYL"/>
    <property type="match status" value="2"/>
</dbReference>
<dbReference type="FunFam" id="2.60.40.60:FF:000100">
    <property type="entry name" value="protocadherin Fat 2"/>
    <property type="match status" value="1"/>
</dbReference>
<evidence type="ECO:0000256" key="3">
    <source>
        <dbReference type="ARBA" id="ARBA00022692"/>
    </source>
</evidence>
<evidence type="ECO:0000256" key="14">
    <source>
        <dbReference type="SAM" id="MobiDB-lite"/>
    </source>
</evidence>
<dbReference type="CDD" id="cd11304">
    <property type="entry name" value="Cadherin_repeat"/>
    <property type="match status" value="32"/>
</dbReference>
<feature type="domain" description="Cadherin" evidence="18">
    <location>
        <begin position="2188"/>
        <end position="2290"/>
    </location>
</feature>
<evidence type="ECO:0000256" key="8">
    <source>
        <dbReference type="ARBA" id="ARBA00022989"/>
    </source>
</evidence>
<evidence type="ECO:0008006" key="21">
    <source>
        <dbReference type="Google" id="ProtNLM"/>
    </source>
</evidence>
<dbReference type="InterPro" id="IPR002126">
    <property type="entry name" value="Cadherin-like_dom"/>
</dbReference>
<feature type="domain" description="Cadherin" evidence="18">
    <location>
        <begin position="58"/>
        <end position="182"/>
    </location>
</feature>
<dbReference type="FunFam" id="2.60.40.60:FF:000020">
    <property type="entry name" value="Dachsous cadherin-related 1b"/>
    <property type="match status" value="5"/>
</dbReference>
<feature type="domain" description="Cadherin" evidence="18">
    <location>
        <begin position="885"/>
        <end position="990"/>
    </location>
</feature>
<dbReference type="Pfam" id="PF00028">
    <property type="entry name" value="Cadherin"/>
    <property type="match status" value="29"/>
</dbReference>
<dbReference type="FunFam" id="2.60.40.60:FF:000026">
    <property type="entry name" value="FAT atypical cadherin 1"/>
    <property type="match status" value="2"/>
</dbReference>
<feature type="domain" description="Cadherin" evidence="18">
    <location>
        <begin position="2081"/>
        <end position="2187"/>
    </location>
</feature>
<dbReference type="SUPFAM" id="SSF49899">
    <property type="entry name" value="Concanavalin A-like lectins/glucanases"/>
    <property type="match status" value="1"/>
</dbReference>
<dbReference type="SUPFAM" id="SSF49313">
    <property type="entry name" value="Cadherin-like"/>
    <property type="match status" value="33"/>
</dbReference>
<dbReference type="GO" id="GO:0001736">
    <property type="term" value="P:establishment of planar polarity"/>
    <property type="evidence" value="ECO:0007669"/>
    <property type="project" value="UniProtKB-ARBA"/>
</dbReference>
<evidence type="ECO:0000256" key="11">
    <source>
        <dbReference type="ARBA" id="ARBA00023180"/>
    </source>
</evidence>
<dbReference type="SMART" id="SM00282">
    <property type="entry name" value="LamG"/>
    <property type="match status" value="1"/>
</dbReference>
<dbReference type="FunFam" id="2.60.40.60:FF:000039">
    <property type="entry name" value="FAT atypical cadherin 3"/>
    <property type="match status" value="1"/>
</dbReference>
<dbReference type="InterPro" id="IPR001791">
    <property type="entry name" value="Laminin_G"/>
</dbReference>
<proteinExistence type="predicted"/>
<dbReference type="InterPro" id="IPR001881">
    <property type="entry name" value="EGF-like_Ca-bd_dom"/>
</dbReference>
<evidence type="ECO:0000256" key="10">
    <source>
        <dbReference type="ARBA" id="ARBA00023157"/>
    </source>
</evidence>
<dbReference type="GO" id="GO:0050839">
    <property type="term" value="F:cell adhesion molecule binding"/>
    <property type="evidence" value="ECO:0007669"/>
    <property type="project" value="UniProtKB-ARBA"/>
</dbReference>
<accession>A0AAD5PRQ4</accession>
<dbReference type="FunFam" id="2.60.40.60:FF:000051">
    <property type="entry name" value="FAT atypical cadherin 1"/>
    <property type="match status" value="1"/>
</dbReference>
<dbReference type="FunFam" id="2.60.40.60:FF:000021">
    <property type="entry name" value="FAT atypical cadherin 1"/>
    <property type="match status" value="2"/>
</dbReference>
<dbReference type="FunFam" id="2.60.40.60:FF:000013">
    <property type="entry name" value="Cadherin EGF LAG seven-pass G-type receptor"/>
    <property type="match status" value="2"/>
</dbReference>
<comment type="subcellular location">
    <subcellularLocation>
        <location evidence="1">Membrane</location>
        <topology evidence="1">Single-pass type I membrane protein</topology>
    </subcellularLocation>
</comment>
<evidence type="ECO:0000256" key="12">
    <source>
        <dbReference type="PROSITE-ProRule" id="PRU00043"/>
    </source>
</evidence>
<dbReference type="Gene3D" id="2.10.25.10">
    <property type="entry name" value="Laminin"/>
    <property type="match status" value="5"/>
</dbReference>
<feature type="domain" description="Cadherin" evidence="18">
    <location>
        <begin position="780"/>
        <end position="884"/>
    </location>
</feature>
<dbReference type="SMART" id="SM00181">
    <property type="entry name" value="EGF"/>
    <property type="match status" value="6"/>
</dbReference>
<dbReference type="FunFam" id="2.60.40.60:FF:000041">
    <property type="entry name" value="FAT atypical cadherin 1"/>
    <property type="match status" value="1"/>
</dbReference>
<feature type="domain" description="Cadherin" evidence="18">
    <location>
        <begin position="2509"/>
        <end position="2610"/>
    </location>
</feature>
<dbReference type="InterPro" id="IPR013320">
    <property type="entry name" value="ConA-like_dom_sf"/>
</dbReference>
<feature type="domain" description="EGF-like" evidence="17">
    <location>
        <begin position="4283"/>
        <end position="4319"/>
    </location>
</feature>
<evidence type="ECO:0000256" key="7">
    <source>
        <dbReference type="ARBA" id="ARBA00022889"/>
    </source>
</evidence>
<dbReference type="FunFam" id="2.60.40.60:FF:000275">
    <property type="entry name" value="Si:dkey-30k22.7"/>
    <property type="match status" value="1"/>
</dbReference>
<evidence type="ECO:0000259" key="18">
    <source>
        <dbReference type="PROSITE" id="PS50268"/>
    </source>
</evidence>
<feature type="domain" description="EGF-like" evidence="17">
    <location>
        <begin position="3986"/>
        <end position="4022"/>
    </location>
</feature>
<dbReference type="PROSITE" id="PS00022">
    <property type="entry name" value="EGF_1"/>
    <property type="match status" value="3"/>
</dbReference>
<evidence type="ECO:0000256" key="15">
    <source>
        <dbReference type="SAM" id="Phobius"/>
    </source>
</evidence>
<feature type="domain" description="Cadherin" evidence="18">
    <location>
        <begin position="3157"/>
        <end position="3260"/>
    </location>
</feature>
<name>A0AAD5PRQ4_9CRUS</name>
<feature type="domain" description="Cadherin" evidence="18">
    <location>
        <begin position="635"/>
        <end position="729"/>
    </location>
</feature>
<keyword evidence="20" id="KW-1185">Reference proteome</keyword>
<evidence type="ECO:0000313" key="19">
    <source>
        <dbReference type="EMBL" id="KAI9557401.1"/>
    </source>
</evidence>
<feature type="domain" description="Cadherin" evidence="18">
    <location>
        <begin position="3261"/>
        <end position="3369"/>
    </location>
</feature>
<dbReference type="PROSITE" id="PS00232">
    <property type="entry name" value="CADHERIN_1"/>
    <property type="match status" value="15"/>
</dbReference>
<feature type="domain" description="Cadherin" evidence="18">
    <location>
        <begin position="1763"/>
        <end position="1862"/>
    </location>
</feature>
<dbReference type="FunFam" id="2.60.40.60:FF:000065">
    <property type="entry name" value="FAT atypical cadherin 1"/>
    <property type="match status" value="1"/>
</dbReference>
<feature type="region of interest" description="Disordered" evidence="14">
    <location>
        <begin position="2857"/>
        <end position="2878"/>
    </location>
</feature>
<feature type="region of interest" description="Disordered" evidence="14">
    <location>
        <begin position="5021"/>
        <end position="5044"/>
    </location>
</feature>
<feature type="region of interest" description="Disordered" evidence="14">
    <location>
        <begin position="4765"/>
        <end position="4799"/>
    </location>
</feature>
<dbReference type="InterPro" id="IPR020894">
    <property type="entry name" value="Cadherin_CS"/>
</dbReference>
<dbReference type="FunFam" id="2.60.40.60:FF:000067">
    <property type="entry name" value="FAT atypical cadherin 1"/>
    <property type="match status" value="1"/>
</dbReference>
<organism evidence="19 20">
    <name type="scientific">Daphnia sinensis</name>
    <dbReference type="NCBI Taxonomy" id="1820382"/>
    <lineage>
        <taxon>Eukaryota</taxon>
        <taxon>Metazoa</taxon>
        <taxon>Ecdysozoa</taxon>
        <taxon>Arthropoda</taxon>
        <taxon>Crustacea</taxon>
        <taxon>Branchiopoda</taxon>
        <taxon>Diplostraca</taxon>
        <taxon>Cladocera</taxon>
        <taxon>Anomopoda</taxon>
        <taxon>Daphniidae</taxon>
        <taxon>Daphnia</taxon>
        <taxon>Daphnia similis group</taxon>
    </lineage>
</organism>
<dbReference type="FunFam" id="2.10.25.10:FF:000125">
    <property type="entry name" value="Neurogenic locus notch protein-like"/>
    <property type="match status" value="1"/>
</dbReference>
<feature type="domain" description="EGF-like" evidence="17">
    <location>
        <begin position="4357"/>
        <end position="4393"/>
    </location>
</feature>
<dbReference type="Gene3D" id="2.60.40.60">
    <property type="entry name" value="Cadherins"/>
    <property type="match status" value="34"/>
</dbReference>
<dbReference type="PRINTS" id="PR00205">
    <property type="entry name" value="CADHERIN"/>
</dbReference>
<dbReference type="SUPFAM" id="SSF57196">
    <property type="entry name" value="EGF/Laminin"/>
    <property type="match status" value="3"/>
</dbReference>
<dbReference type="CDD" id="cd00110">
    <property type="entry name" value="LamG"/>
    <property type="match status" value="1"/>
</dbReference>
<dbReference type="InterPro" id="IPR018097">
    <property type="entry name" value="EGF_Ca-bd_CS"/>
</dbReference>
<evidence type="ECO:0000259" key="17">
    <source>
        <dbReference type="PROSITE" id="PS50026"/>
    </source>
</evidence>
<dbReference type="GO" id="GO:0005886">
    <property type="term" value="C:plasma membrane"/>
    <property type="evidence" value="ECO:0007669"/>
    <property type="project" value="InterPro"/>
</dbReference>
<reference evidence="19 20" key="1">
    <citation type="submission" date="2022-05" db="EMBL/GenBank/DDBJ databases">
        <title>A multi-omics perspective on studying reproductive biology in Daphnia sinensis.</title>
        <authorList>
            <person name="Jia J."/>
        </authorList>
    </citation>
    <scope>NUCLEOTIDE SEQUENCE [LARGE SCALE GENOMIC DNA]</scope>
    <source>
        <strain evidence="19 20">WSL</strain>
    </source>
</reference>
<evidence type="ECO:0000256" key="1">
    <source>
        <dbReference type="ARBA" id="ARBA00004479"/>
    </source>
</evidence>
<dbReference type="FunFam" id="2.60.40.60:FF:000397">
    <property type="entry name" value="Fat-like cadherin-related tumor suppressor homolog"/>
    <property type="match status" value="1"/>
</dbReference>
<feature type="domain" description="Cadherin" evidence="18">
    <location>
        <begin position="2291"/>
        <end position="2391"/>
    </location>
</feature>
<feature type="disulfide bond" evidence="13">
    <location>
        <begin position="4271"/>
        <end position="4280"/>
    </location>
</feature>
<dbReference type="InterPro" id="IPR000742">
    <property type="entry name" value="EGF"/>
</dbReference>
<feature type="domain" description="Cadherin" evidence="18">
    <location>
        <begin position="2392"/>
        <end position="2508"/>
    </location>
</feature>
<feature type="domain" description="Cadherin" evidence="18">
    <location>
        <begin position="307"/>
        <end position="410"/>
    </location>
</feature>
<feature type="domain" description="Cadherin" evidence="18">
    <location>
        <begin position="1979"/>
        <end position="2080"/>
    </location>
</feature>
<feature type="domain" description="Cadherin" evidence="18">
    <location>
        <begin position="1552"/>
        <end position="1657"/>
    </location>
</feature>
<dbReference type="GO" id="GO:0007156">
    <property type="term" value="P:homophilic cell adhesion via plasma membrane adhesion molecules"/>
    <property type="evidence" value="ECO:0007669"/>
    <property type="project" value="InterPro"/>
</dbReference>
<keyword evidence="8 15" id="KW-1133">Transmembrane helix</keyword>
<feature type="domain" description="Cadherin" evidence="18">
    <location>
        <begin position="521"/>
        <end position="626"/>
    </location>
</feature>
<feature type="domain" description="Cadherin" evidence="18">
    <location>
        <begin position="3581"/>
        <end position="3685"/>
    </location>
</feature>
<feature type="region of interest" description="Disordered" evidence="14">
    <location>
        <begin position="4444"/>
        <end position="4464"/>
    </location>
</feature>
<feature type="domain" description="EGF-like" evidence="17">
    <location>
        <begin position="4242"/>
        <end position="4281"/>
    </location>
</feature>